<accession>A0A1S4BQP7</accession>
<feature type="coiled-coil region" evidence="1">
    <location>
        <begin position="197"/>
        <end position="245"/>
    </location>
</feature>
<evidence type="ECO:0000313" key="3">
    <source>
        <dbReference type="RefSeq" id="XP_016491191.1"/>
    </source>
</evidence>
<feature type="region of interest" description="Disordered" evidence="2">
    <location>
        <begin position="48"/>
        <end position="105"/>
    </location>
</feature>
<keyword evidence="1" id="KW-0175">Coiled coil</keyword>
<evidence type="ECO:0000256" key="2">
    <source>
        <dbReference type="SAM" id="MobiDB-lite"/>
    </source>
</evidence>
<organism evidence="3">
    <name type="scientific">Nicotiana tabacum</name>
    <name type="common">Common tobacco</name>
    <dbReference type="NCBI Taxonomy" id="4097"/>
    <lineage>
        <taxon>Eukaryota</taxon>
        <taxon>Viridiplantae</taxon>
        <taxon>Streptophyta</taxon>
        <taxon>Embryophyta</taxon>
        <taxon>Tracheophyta</taxon>
        <taxon>Spermatophyta</taxon>
        <taxon>Magnoliopsida</taxon>
        <taxon>eudicotyledons</taxon>
        <taxon>Gunneridae</taxon>
        <taxon>Pentapetalae</taxon>
        <taxon>asterids</taxon>
        <taxon>lamiids</taxon>
        <taxon>Solanales</taxon>
        <taxon>Solanaceae</taxon>
        <taxon>Nicotianoideae</taxon>
        <taxon>Nicotianeae</taxon>
        <taxon>Nicotiana</taxon>
    </lineage>
</organism>
<reference evidence="3" key="1">
    <citation type="submission" date="2025-08" db="UniProtKB">
        <authorList>
            <consortium name="RefSeq"/>
        </authorList>
    </citation>
    <scope>IDENTIFICATION</scope>
</reference>
<feature type="compositionally biased region" description="Acidic residues" evidence="2">
    <location>
        <begin position="351"/>
        <end position="375"/>
    </location>
</feature>
<sequence>MAQMPDAVSQPKEWVEDLVSQRPYSEHAWMELSKGQWEARNHGLLKDVFMRPPSSDDDVPLESPAPRQGDKKRRKKSPRSPNSEKHKSKKRQARKPKEIISALPSDLIRQLRDDFEHEWGATTLHQARGVERKTGADTSPTEESSPKDALGATNLTESPQFSDAMINKAKSTASEDVTGLGDLLDPKKASILHHETFLRYREELAQHEAEVRELTEKRDTYKLLSEKLQAELEAARKEHAEWAEQKIEELQSKLNSVVSGQESLAKEFEAARSEVVVAKTKADAKGAQLKVDVEAIQAQAKSMVEHARWQAQREALEGVHDQIFDILAEIENAKVEEARVRKLSFPKEDSESLIEFEGGEDPEDEDAAPDEDQAT</sequence>
<protein>
    <submittedName>
        <fullName evidence="3">Uncharacterized protein</fullName>
    </submittedName>
</protein>
<name>A0A1S4BQP7_TOBAC</name>
<proteinExistence type="predicted"/>
<feature type="region of interest" description="Disordered" evidence="2">
    <location>
        <begin position="346"/>
        <end position="375"/>
    </location>
</feature>
<feature type="region of interest" description="Disordered" evidence="2">
    <location>
        <begin position="122"/>
        <end position="154"/>
    </location>
</feature>
<dbReference type="PaxDb" id="4097-A0A1S4BQP7"/>
<dbReference type="KEGG" id="nta:107810878"/>
<evidence type="ECO:0000256" key="1">
    <source>
        <dbReference type="SAM" id="Coils"/>
    </source>
</evidence>
<gene>
    <name evidence="3" type="primary">LOC107810878</name>
</gene>
<dbReference type="AlphaFoldDB" id="A0A1S4BQP7"/>
<dbReference type="RefSeq" id="XP_016491191.1">
    <property type="nucleotide sequence ID" value="XM_016635705.1"/>
</dbReference>